<evidence type="ECO:0000256" key="3">
    <source>
        <dbReference type="ARBA" id="ARBA00006001"/>
    </source>
</evidence>
<dbReference type="EC" id="4.2.1.136" evidence="17"/>
<feature type="domain" description="YjeF N-terminal" evidence="20">
    <location>
        <begin position="16"/>
        <end position="218"/>
    </location>
</feature>
<sequence>MLEPGAAHPVLTIDEARQFEAALFGGDETREWPAMQRAGRAIADAVLRDYRELGAFPENARVLVLAGKGHNGGDALIAARHILEKHPRAKAAVCFVFGEQSLRPLAWRAHRELAQAAPERVAVFDAAAVQKDGAGFDLCLDGIFGFQFRPSVDERVAQLIDSVNALPVCLRAAVDMPSGSFRADFTYATGIVKTPVLENPNSGRVRYLDLGFFSGSPCRDTATLTPAALAPLRALRSSHTDKRDYGHLFIVGGSRKYPGAVLMSVQAALRSGAGLVTAFVPESLAPVFAAQVPEAIWHGMAESPGGGLALEDLPVFRERVSEKTSGTANATALVIGPGLSRDRESFALVTEILRINENIPVVLDADALQSDIIASGKAPRILTPHAGEYQRVEAAIPDGAVVVRKGPLTLIEHSGRKYISPFGGPVLARGGSGDLLAGMIGGLLAQAPGALLHAACRGTVWHGMAADCLARAHGQHAVRTTQLLDFLPEVLRGVSQ</sequence>
<evidence type="ECO:0000256" key="11">
    <source>
        <dbReference type="ARBA" id="ARBA00023235"/>
    </source>
</evidence>
<dbReference type="OrthoDB" id="9806925at2"/>
<keyword evidence="11 18" id="KW-0413">Isomerase</keyword>
<dbReference type="Pfam" id="PF03853">
    <property type="entry name" value="YjeF_N"/>
    <property type="match status" value="1"/>
</dbReference>
<dbReference type="Gene3D" id="3.40.1190.20">
    <property type="match status" value="1"/>
</dbReference>
<evidence type="ECO:0000256" key="4">
    <source>
        <dbReference type="ARBA" id="ARBA00009524"/>
    </source>
</evidence>
<dbReference type="InterPro" id="IPR036652">
    <property type="entry name" value="YjeF_N_dom_sf"/>
</dbReference>
<keyword evidence="22" id="KW-1185">Reference proteome</keyword>
<comment type="similarity">
    <text evidence="3 18">In the N-terminal section; belongs to the NnrE/AIBP family.</text>
</comment>
<evidence type="ECO:0000256" key="9">
    <source>
        <dbReference type="ARBA" id="ARBA00022958"/>
    </source>
</evidence>
<dbReference type="GO" id="GO:0052855">
    <property type="term" value="F:ADP-dependent NAD(P)H-hydrate dehydratase activity"/>
    <property type="evidence" value="ECO:0007669"/>
    <property type="project" value="UniProtKB-UniRule"/>
</dbReference>
<keyword evidence="9 18" id="KW-0630">Potassium</keyword>
<name>A0A2U8E6I6_9BACT</name>
<keyword evidence="8 17" id="KW-0521">NADP</keyword>
<dbReference type="KEGG" id="elut:CKA38_03605"/>
<evidence type="ECO:0000256" key="8">
    <source>
        <dbReference type="ARBA" id="ARBA00022857"/>
    </source>
</evidence>
<evidence type="ECO:0000256" key="7">
    <source>
        <dbReference type="ARBA" id="ARBA00022840"/>
    </source>
</evidence>
<evidence type="ECO:0000256" key="15">
    <source>
        <dbReference type="ARBA" id="ARBA00048238"/>
    </source>
</evidence>
<comment type="similarity">
    <text evidence="17">Belongs to the NnrD/CARKD family.</text>
</comment>
<evidence type="ECO:0000256" key="6">
    <source>
        <dbReference type="ARBA" id="ARBA00022741"/>
    </source>
</evidence>
<dbReference type="GO" id="GO:0046496">
    <property type="term" value="P:nicotinamide nucleotide metabolic process"/>
    <property type="evidence" value="ECO:0007669"/>
    <property type="project" value="UniProtKB-UniRule"/>
</dbReference>
<keyword evidence="7 17" id="KW-0067">ATP-binding</keyword>
<accession>A0A2U8E6I6</accession>
<keyword evidence="10 17" id="KW-0520">NAD</keyword>
<comment type="catalytic activity">
    <reaction evidence="16 17 18">
        <text>(6S)-NADPHX + ADP = AMP + phosphate + NADPH + H(+)</text>
        <dbReference type="Rhea" id="RHEA:32235"/>
        <dbReference type="ChEBI" id="CHEBI:15378"/>
        <dbReference type="ChEBI" id="CHEBI:43474"/>
        <dbReference type="ChEBI" id="CHEBI:57783"/>
        <dbReference type="ChEBI" id="CHEBI:64076"/>
        <dbReference type="ChEBI" id="CHEBI:456215"/>
        <dbReference type="ChEBI" id="CHEBI:456216"/>
        <dbReference type="EC" id="4.2.1.136"/>
    </reaction>
</comment>
<dbReference type="PANTHER" id="PTHR12592:SF0">
    <property type="entry name" value="ATP-DEPENDENT (S)-NAD(P)H-HYDRATE DEHYDRATASE"/>
    <property type="match status" value="1"/>
</dbReference>
<comment type="catalytic activity">
    <reaction evidence="1 18">
        <text>(6R)-NADHX = (6S)-NADHX</text>
        <dbReference type="Rhea" id="RHEA:32215"/>
        <dbReference type="ChEBI" id="CHEBI:64074"/>
        <dbReference type="ChEBI" id="CHEBI:64075"/>
        <dbReference type="EC" id="5.1.99.6"/>
    </reaction>
</comment>
<dbReference type="Pfam" id="PF01256">
    <property type="entry name" value="Carb_kinase"/>
    <property type="match status" value="1"/>
</dbReference>
<dbReference type="GO" id="GO:0110051">
    <property type="term" value="P:metabolite repair"/>
    <property type="evidence" value="ECO:0007669"/>
    <property type="project" value="TreeGrafter"/>
</dbReference>
<dbReference type="InterPro" id="IPR030677">
    <property type="entry name" value="Nnr"/>
</dbReference>
<dbReference type="SUPFAM" id="SSF53613">
    <property type="entry name" value="Ribokinase-like"/>
    <property type="match status" value="1"/>
</dbReference>
<comment type="catalytic activity">
    <reaction evidence="15 17 18">
        <text>(6S)-NADHX + ADP = AMP + phosphate + NADH + H(+)</text>
        <dbReference type="Rhea" id="RHEA:32223"/>
        <dbReference type="ChEBI" id="CHEBI:15378"/>
        <dbReference type="ChEBI" id="CHEBI:43474"/>
        <dbReference type="ChEBI" id="CHEBI:57945"/>
        <dbReference type="ChEBI" id="CHEBI:64074"/>
        <dbReference type="ChEBI" id="CHEBI:456215"/>
        <dbReference type="ChEBI" id="CHEBI:456216"/>
        <dbReference type="EC" id="4.2.1.136"/>
    </reaction>
</comment>
<gene>
    <name evidence="17" type="primary">nnrD</name>
    <name evidence="21" type="ORF">CKA38_03605</name>
</gene>
<feature type="binding site" evidence="17">
    <location>
        <position position="260"/>
    </location>
    <ligand>
        <name>(6S)-NADPHX</name>
        <dbReference type="ChEBI" id="CHEBI:64076"/>
    </ligand>
</feature>
<dbReference type="AlphaFoldDB" id="A0A2U8E6I6"/>
<keyword evidence="13" id="KW-0511">Multifunctional enzyme</keyword>
<feature type="binding site" evidence="17">
    <location>
        <begin position="405"/>
        <end position="409"/>
    </location>
    <ligand>
        <name>AMP</name>
        <dbReference type="ChEBI" id="CHEBI:456215"/>
    </ligand>
</feature>
<dbReference type="GO" id="GO:0052856">
    <property type="term" value="F:NAD(P)HX epimerase activity"/>
    <property type="evidence" value="ECO:0007669"/>
    <property type="project" value="UniProtKB-EC"/>
</dbReference>
<feature type="binding site" evidence="17">
    <location>
        <position position="338"/>
    </location>
    <ligand>
        <name>(6S)-NADPHX</name>
        <dbReference type="ChEBI" id="CHEBI:64076"/>
    </ligand>
</feature>
<dbReference type="GO" id="GO:0005524">
    <property type="term" value="F:ATP binding"/>
    <property type="evidence" value="ECO:0007669"/>
    <property type="project" value="UniProtKB-UniRule"/>
</dbReference>
<dbReference type="EMBL" id="CP023004">
    <property type="protein sequence ID" value="AWI10493.1"/>
    <property type="molecule type" value="Genomic_DNA"/>
</dbReference>
<comment type="subunit">
    <text evidence="17">Homotetramer.</text>
</comment>
<dbReference type="Proteomes" id="UP000244896">
    <property type="component" value="Chromosome"/>
</dbReference>
<feature type="binding site" evidence="17">
    <location>
        <position position="433"/>
    </location>
    <ligand>
        <name>AMP</name>
        <dbReference type="ChEBI" id="CHEBI:456215"/>
    </ligand>
</feature>
<evidence type="ECO:0000313" key="21">
    <source>
        <dbReference type="EMBL" id="AWI10493.1"/>
    </source>
</evidence>
<comment type="function">
    <text evidence="14 18">Bifunctional enzyme that catalyzes the epimerization of the S- and R-forms of NAD(P)HX and the dehydration of the S-form of NAD(P)HX at the expense of ADP, which is converted to AMP. This allows the repair of both epimers of NAD(P)HX, a damaged form of NAD(P)H that is a result of enzymatic or heat-dependent hydration.</text>
</comment>
<dbReference type="InterPro" id="IPR029056">
    <property type="entry name" value="Ribokinase-like"/>
</dbReference>
<evidence type="ECO:0000256" key="1">
    <source>
        <dbReference type="ARBA" id="ARBA00000013"/>
    </source>
</evidence>
<dbReference type="CDD" id="cd01171">
    <property type="entry name" value="YXKO-related"/>
    <property type="match status" value="1"/>
</dbReference>
<comment type="function">
    <text evidence="17">Catalyzes the dehydration of the S-form of NAD(P)HX at the expense of ADP, which is converted to AMP. Together with NAD(P)HX epimerase, which catalyzes the epimerization of the S- and R-forms, the enzyme allows the repair of both epimers of NAD(P)HX, a damaged form of NAD(P)H that is a result of enzymatic or heat-dependent hydration.</text>
</comment>
<dbReference type="GO" id="GO:0046872">
    <property type="term" value="F:metal ion binding"/>
    <property type="evidence" value="ECO:0007669"/>
    <property type="project" value="UniProtKB-UniRule"/>
</dbReference>
<dbReference type="PIRSF" id="PIRSF017184">
    <property type="entry name" value="Nnr"/>
    <property type="match status" value="1"/>
</dbReference>
<comment type="cofactor">
    <cofactor evidence="17">
        <name>Mg(2+)</name>
        <dbReference type="ChEBI" id="CHEBI:18420"/>
    </cofactor>
</comment>
<evidence type="ECO:0000256" key="12">
    <source>
        <dbReference type="ARBA" id="ARBA00023239"/>
    </source>
</evidence>
<organism evidence="21 22">
    <name type="scientific">Ereboglobus luteus</name>
    <dbReference type="NCBI Taxonomy" id="1796921"/>
    <lineage>
        <taxon>Bacteria</taxon>
        <taxon>Pseudomonadati</taxon>
        <taxon>Verrucomicrobiota</taxon>
        <taxon>Opitutia</taxon>
        <taxon>Opitutales</taxon>
        <taxon>Opitutaceae</taxon>
        <taxon>Ereboglobus</taxon>
    </lineage>
</organism>
<evidence type="ECO:0000259" key="19">
    <source>
        <dbReference type="PROSITE" id="PS51383"/>
    </source>
</evidence>
<keyword evidence="6 17" id="KW-0547">Nucleotide-binding</keyword>
<dbReference type="PANTHER" id="PTHR12592">
    <property type="entry name" value="ATP-DEPENDENT (S)-NAD(P)H-HYDRATE DEHYDRATASE FAMILY MEMBER"/>
    <property type="match status" value="1"/>
</dbReference>
<evidence type="ECO:0000256" key="5">
    <source>
        <dbReference type="ARBA" id="ARBA00022723"/>
    </source>
</evidence>
<dbReference type="PROSITE" id="PS51383">
    <property type="entry name" value="YJEF_C_3"/>
    <property type="match status" value="1"/>
</dbReference>
<proteinExistence type="inferred from homology"/>
<evidence type="ECO:0000313" key="22">
    <source>
        <dbReference type="Proteomes" id="UP000244896"/>
    </source>
</evidence>
<protein>
    <recommendedName>
        <fullName evidence="17">ADP-dependent (S)-NAD(P)H-hydrate dehydratase</fullName>
        <ecNumber evidence="17">4.2.1.136</ecNumber>
    </recommendedName>
    <alternativeName>
        <fullName evidence="17">ADP-dependent NAD(P)HX dehydratase</fullName>
    </alternativeName>
</protein>
<evidence type="ECO:0000256" key="10">
    <source>
        <dbReference type="ARBA" id="ARBA00023027"/>
    </source>
</evidence>
<dbReference type="PROSITE" id="PS51385">
    <property type="entry name" value="YJEF_N"/>
    <property type="match status" value="1"/>
</dbReference>
<comment type="catalytic activity">
    <reaction evidence="2 18">
        <text>(6R)-NADPHX = (6S)-NADPHX</text>
        <dbReference type="Rhea" id="RHEA:32227"/>
        <dbReference type="ChEBI" id="CHEBI:64076"/>
        <dbReference type="ChEBI" id="CHEBI:64077"/>
        <dbReference type="EC" id="5.1.99.6"/>
    </reaction>
</comment>
<dbReference type="InterPro" id="IPR004443">
    <property type="entry name" value="YjeF_N_dom"/>
</dbReference>
<feature type="binding site" evidence="17">
    <location>
        <position position="385"/>
    </location>
    <ligand>
        <name>(6S)-NADPHX</name>
        <dbReference type="ChEBI" id="CHEBI:64076"/>
    </ligand>
</feature>
<feature type="binding site" evidence="17">
    <location>
        <position position="434"/>
    </location>
    <ligand>
        <name>(6S)-NADPHX</name>
        <dbReference type="ChEBI" id="CHEBI:64076"/>
    </ligand>
</feature>
<evidence type="ECO:0000256" key="13">
    <source>
        <dbReference type="ARBA" id="ARBA00023268"/>
    </source>
</evidence>
<keyword evidence="12 17" id="KW-0456">Lyase</keyword>
<comment type="similarity">
    <text evidence="4 18">In the C-terminal section; belongs to the NnrD/CARKD family.</text>
</comment>
<evidence type="ECO:0000256" key="2">
    <source>
        <dbReference type="ARBA" id="ARBA00000909"/>
    </source>
</evidence>
<feature type="domain" description="YjeF C-terminal" evidence="19">
    <location>
        <begin position="225"/>
        <end position="494"/>
    </location>
</feature>
<comment type="cofactor">
    <cofactor evidence="18">
        <name>K(+)</name>
        <dbReference type="ChEBI" id="CHEBI:29103"/>
    </cofactor>
    <text evidence="18">Binds 1 potassium ion per subunit.</text>
</comment>
<dbReference type="HAMAP" id="MF_01965">
    <property type="entry name" value="NADHX_dehydratase"/>
    <property type="match status" value="1"/>
</dbReference>
<evidence type="ECO:0000256" key="14">
    <source>
        <dbReference type="ARBA" id="ARBA00025153"/>
    </source>
</evidence>
<evidence type="ECO:0000259" key="20">
    <source>
        <dbReference type="PROSITE" id="PS51385"/>
    </source>
</evidence>
<evidence type="ECO:0000256" key="16">
    <source>
        <dbReference type="ARBA" id="ARBA00049209"/>
    </source>
</evidence>
<reference evidence="21 22" key="1">
    <citation type="journal article" date="2018" name="Syst. Appl. Microbiol.">
        <title>Ereboglobus luteus gen. nov. sp. nov. from cockroach guts, and new insights into the oxygen relationship of the genera Opitutus and Didymococcus (Verrucomicrobia: Opitutaceae).</title>
        <authorList>
            <person name="Tegtmeier D."/>
            <person name="Belitz A."/>
            <person name="Radek R."/>
            <person name="Heimerl T."/>
            <person name="Brune A."/>
        </authorList>
    </citation>
    <scope>NUCLEOTIDE SEQUENCE [LARGE SCALE GENOMIC DNA]</scope>
    <source>
        <strain evidence="21 22">Ho45</strain>
    </source>
</reference>
<keyword evidence="5 18" id="KW-0479">Metal-binding</keyword>
<dbReference type="InterPro" id="IPR000631">
    <property type="entry name" value="CARKD"/>
</dbReference>
<evidence type="ECO:0000256" key="17">
    <source>
        <dbReference type="HAMAP-Rule" id="MF_01965"/>
    </source>
</evidence>
<dbReference type="NCBIfam" id="TIGR00196">
    <property type="entry name" value="yjeF_cterm"/>
    <property type="match status" value="1"/>
</dbReference>
<evidence type="ECO:0000256" key="18">
    <source>
        <dbReference type="PIRNR" id="PIRNR017184"/>
    </source>
</evidence>
<dbReference type="SUPFAM" id="SSF64153">
    <property type="entry name" value="YjeF N-terminal domain-like"/>
    <property type="match status" value="1"/>
</dbReference>
<dbReference type="Gene3D" id="3.40.50.10260">
    <property type="entry name" value="YjeF N-terminal domain"/>
    <property type="match status" value="1"/>
</dbReference>